<dbReference type="STRING" id="1121321.SAMN04488530_103129"/>
<organism evidence="13 14">
    <name type="scientific">Asaccharospora irregularis DSM 2635</name>
    <dbReference type="NCBI Taxonomy" id="1121321"/>
    <lineage>
        <taxon>Bacteria</taxon>
        <taxon>Bacillati</taxon>
        <taxon>Bacillota</taxon>
        <taxon>Clostridia</taxon>
        <taxon>Peptostreptococcales</taxon>
        <taxon>Peptostreptococcaceae</taxon>
        <taxon>Asaccharospora</taxon>
    </lineage>
</organism>
<evidence type="ECO:0000256" key="1">
    <source>
        <dbReference type="ARBA" id="ARBA00000968"/>
    </source>
</evidence>
<evidence type="ECO:0000313" key="13">
    <source>
        <dbReference type="EMBL" id="SHG56688.1"/>
    </source>
</evidence>
<dbReference type="PANTHER" id="PTHR21098">
    <property type="entry name" value="RIBOFLAVIN SYNTHASE ALPHA CHAIN"/>
    <property type="match status" value="1"/>
</dbReference>
<name>A0A1M5KV92_9FIRM</name>
<keyword evidence="9" id="KW-0677">Repeat</keyword>
<dbReference type="InterPro" id="IPR026017">
    <property type="entry name" value="Lumazine-bd_dom"/>
</dbReference>
<feature type="domain" description="Lumazine-binding" evidence="12">
    <location>
        <begin position="97"/>
        <end position="193"/>
    </location>
</feature>
<dbReference type="FunFam" id="2.40.30.20:FF:000004">
    <property type="entry name" value="Riboflavin synthase, alpha subunit"/>
    <property type="match status" value="1"/>
</dbReference>
<proteinExistence type="predicted"/>
<dbReference type="Pfam" id="PF00677">
    <property type="entry name" value="Lum_binding"/>
    <property type="match status" value="2"/>
</dbReference>
<dbReference type="FunFam" id="2.40.30.20:FF:000003">
    <property type="entry name" value="Riboflavin synthase, alpha subunit"/>
    <property type="match status" value="1"/>
</dbReference>
<dbReference type="PROSITE" id="PS51177">
    <property type="entry name" value="LUMAZINE_BIND"/>
    <property type="match status" value="2"/>
</dbReference>
<dbReference type="InterPro" id="IPR017938">
    <property type="entry name" value="Riboflavin_synthase-like_b-brl"/>
</dbReference>
<evidence type="ECO:0000259" key="12">
    <source>
        <dbReference type="PROSITE" id="PS51177"/>
    </source>
</evidence>
<sequence length="218" mass="24015">MFTGIIEEIGTIKNIKKGDNSSSFTIRANKVLEDTKVGDSICTNGVCLTVKNIYKETFEADIMAETLRVSNLGSLKIGSRVNLERALSLNTRLGGHMVSGHIDGLGQIILMQREDIAVVLTIRPQKDILKYIIYKGSVAIDGISLTVSYVDDEVFKVSIIPHTGEETILLSKTIGENVNIECDLVGKYIERLLGFKSKEDGVKKTSLTEDFLKENGFL</sequence>
<evidence type="ECO:0000256" key="7">
    <source>
        <dbReference type="ARBA" id="ARBA00022619"/>
    </source>
</evidence>
<keyword evidence="14" id="KW-1185">Reference proteome</keyword>
<dbReference type="AlphaFoldDB" id="A0A1M5KV92"/>
<dbReference type="NCBIfam" id="NF009566">
    <property type="entry name" value="PRK13020.1"/>
    <property type="match status" value="1"/>
</dbReference>
<dbReference type="EC" id="2.5.1.9" evidence="5 10"/>
<evidence type="ECO:0000256" key="3">
    <source>
        <dbReference type="ARBA" id="ARBA00004887"/>
    </source>
</evidence>
<evidence type="ECO:0000256" key="2">
    <source>
        <dbReference type="ARBA" id="ARBA00002803"/>
    </source>
</evidence>
<feature type="domain" description="Lumazine-binding" evidence="12">
    <location>
        <begin position="1"/>
        <end position="96"/>
    </location>
</feature>
<dbReference type="GO" id="GO:0009231">
    <property type="term" value="P:riboflavin biosynthetic process"/>
    <property type="evidence" value="ECO:0007669"/>
    <property type="project" value="UniProtKB-KW"/>
</dbReference>
<dbReference type="EMBL" id="FQWX01000003">
    <property type="protein sequence ID" value="SHG56688.1"/>
    <property type="molecule type" value="Genomic_DNA"/>
</dbReference>
<keyword evidence="7" id="KW-0686">Riboflavin biosynthesis</keyword>
<gene>
    <name evidence="13" type="ORF">SAMN04488530_103129</name>
</gene>
<dbReference type="PANTHER" id="PTHR21098:SF12">
    <property type="entry name" value="RIBOFLAVIN SYNTHASE"/>
    <property type="match status" value="1"/>
</dbReference>
<evidence type="ECO:0000256" key="5">
    <source>
        <dbReference type="ARBA" id="ARBA00012827"/>
    </source>
</evidence>
<feature type="repeat" description="Lumazine-binding" evidence="11">
    <location>
        <begin position="1"/>
        <end position="96"/>
    </location>
</feature>
<dbReference type="RefSeq" id="WP_073123956.1">
    <property type="nucleotide sequence ID" value="NZ_BAABCH010000103.1"/>
</dbReference>
<evidence type="ECO:0000313" key="14">
    <source>
        <dbReference type="Proteomes" id="UP000243255"/>
    </source>
</evidence>
<comment type="function">
    <text evidence="2">Catalyzes the dismutation of two molecules of 6,7-dimethyl-8-ribityllumazine, resulting in the formation of riboflavin and 5-amino-6-(D-ribitylamino)uracil.</text>
</comment>
<dbReference type="PIRSF" id="PIRSF000498">
    <property type="entry name" value="Riboflavin_syn_A"/>
    <property type="match status" value="1"/>
</dbReference>
<dbReference type="CDD" id="cd00402">
    <property type="entry name" value="Riboflavin_synthase_like"/>
    <property type="match status" value="1"/>
</dbReference>
<reference evidence="14" key="1">
    <citation type="submission" date="2016-11" db="EMBL/GenBank/DDBJ databases">
        <authorList>
            <person name="Varghese N."/>
            <person name="Submissions S."/>
        </authorList>
    </citation>
    <scope>NUCLEOTIDE SEQUENCE [LARGE SCALE GENOMIC DNA]</scope>
    <source>
        <strain evidence="14">DSM 2635</strain>
    </source>
</reference>
<dbReference type="NCBIfam" id="TIGR00187">
    <property type="entry name" value="ribE"/>
    <property type="match status" value="1"/>
</dbReference>
<dbReference type="GO" id="GO:0004746">
    <property type="term" value="F:riboflavin synthase activity"/>
    <property type="evidence" value="ECO:0007669"/>
    <property type="project" value="UniProtKB-UniRule"/>
</dbReference>
<feature type="repeat" description="Lumazine-binding" evidence="11">
    <location>
        <begin position="97"/>
        <end position="193"/>
    </location>
</feature>
<evidence type="ECO:0000256" key="9">
    <source>
        <dbReference type="ARBA" id="ARBA00022737"/>
    </source>
</evidence>
<evidence type="ECO:0000256" key="11">
    <source>
        <dbReference type="PROSITE-ProRule" id="PRU00524"/>
    </source>
</evidence>
<comment type="pathway">
    <text evidence="3">Cofactor biosynthesis; riboflavin biosynthesis; riboflavin from 2-hydroxy-3-oxobutyl phosphate and 5-amino-6-(D-ribitylamino)uracil: step 2/2.</text>
</comment>
<dbReference type="InterPro" id="IPR023366">
    <property type="entry name" value="ATP_synth_asu-like_sf"/>
</dbReference>
<accession>A0A1M5KV92</accession>
<comment type="subunit">
    <text evidence="4">Homotrimer.</text>
</comment>
<protein>
    <recommendedName>
        <fullName evidence="6 10">Riboflavin synthase</fullName>
        <ecNumber evidence="5 10">2.5.1.9</ecNumber>
    </recommendedName>
</protein>
<dbReference type="SUPFAM" id="SSF63380">
    <property type="entry name" value="Riboflavin synthase domain-like"/>
    <property type="match status" value="2"/>
</dbReference>
<dbReference type="InterPro" id="IPR001783">
    <property type="entry name" value="Lumazine-bd"/>
</dbReference>
<dbReference type="NCBIfam" id="NF006767">
    <property type="entry name" value="PRK09289.1"/>
    <property type="match status" value="1"/>
</dbReference>
<evidence type="ECO:0000256" key="6">
    <source>
        <dbReference type="ARBA" id="ARBA00013950"/>
    </source>
</evidence>
<dbReference type="OrthoDB" id="9788537at2"/>
<comment type="catalytic activity">
    <reaction evidence="1">
        <text>2 6,7-dimethyl-8-(1-D-ribityl)lumazine + H(+) = 5-amino-6-(D-ribitylamino)uracil + riboflavin</text>
        <dbReference type="Rhea" id="RHEA:20772"/>
        <dbReference type="ChEBI" id="CHEBI:15378"/>
        <dbReference type="ChEBI" id="CHEBI:15934"/>
        <dbReference type="ChEBI" id="CHEBI:57986"/>
        <dbReference type="ChEBI" id="CHEBI:58201"/>
        <dbReference type="EC" id="2.5.1.9"/>
    </reaction>
</comment>
<dbReference type="Proteomes" id="UP000243255">
    <property type="component" value="Unassembled WGS sequence"/>
</dbReference>
<evidence type="ECO:0000256" key="4">
    <source>
        <dbReference type="ARBA" id="ARBA00011233"/>
    </source>
</evidence>
<evidence type="ECO:0000256" key="8">
    <source>
        <dbReference type="ARBA" id="ARBA00022679"/>
    </source>
</evidence>
<evidence type="ECO:0000256" key="10">
    <source>
        <dbReference type="NCBIfam" id="TIGR00187"/>
    </source>
</evidence>
<keyword evidence="8" id="KW-0808">Transferase</keyword>
<dbReference type="Gene3D" id="2.40.30.20">
    <property type="match status" value="2"/>
</dbReference>